<protein>
    <submittedName>
        <fullName evidence="2">S41 family peptidase</fullName>
    </submittedName>
</protein>
<organism evidence="2 3">
    <name type="scientific">Bacillus altitudinis</name>
    <dbReference type="NCBI Taxonomy" id="293387"/>
    <lineage>
        <taxon>Bacteria</taxon>
        <taxon>Bacillati</taxon>
        <taxon>Bacillota</taxon>
        <taxon>Bacilli</taxon>
        <taxon>Bacillales</taxon>
        <taxon>Bacillaceae</taxon>
        <taxon>Bacillus</taxon>
    </lineage>
</organism>
<accession>A0ABV1SAY5</accession>
<dbReference type="InterPro" id="IPR029045">
    <property type="entry name" value="ClpP/crotonase-like_dom_sf"/>
</dbReference>
<keyword evidence="3" id="KW-1185">Reference proteome</keyword>
<dbReference type="EMBL" id="JBEOME010000080">
    <property type="protein sequence ID" value="MER3123717.1"/>
    <property type="molecule type" value="Genomic_DNA"/>
</dbReference>
<comment type="caution">
    <text evidence="2">The sequence shown here is derived from an EMBL/GenBank/DDBJ whole genome shotgun (WGS) entry which is preliminary data.</text>
</comment>
<dbReference type="RefSeq" id="WP_350387082.1">
    <property type="nucleotide sequence ID" value="NZ_JBEOME010000080.1"/>
</dbReference>
<feature type="domain" description="Tail specific protease" evidence="1">
    <location>
        <begin position="44"/>
        <end position="126"/>
    </location>
</feature>
<dbReference type="SUPFAM" id="SSF52096">
    <property type="entry name" value="ClpP/crotonase"/>
    <property type="match status" value="1"/>
</dbReference>
<proteinExistence type="predicted"/>
<feature type="non-terminal residue" evidence="2">
    <location>
        <position position="1"/>
    </location>
</feature>
<dbReference type="Proteomes" id="UP001467674">
    <property type="component" value="Unassembled WGS sequence"/>
</dbReference>
<reference evidence="2 3" key="1">
    <citation type="submission" date="2024-06" db="EMBL/GenBank/DDBJ databases">
        <title>Construction of an artificial bacterial consortium using nitrogen cycle bacteria from Cuatro Cienegas Basin and a mangrove forest.</title>
        <authorList>
            <person name="Aguilera-Najera D."/>
            <person name="Marquez-Cianci L."/>
            <person name="Martinez-Perez E."/>
            <person name="Rosas-Barrera M."/>
            <person name="Rodriguez-Cruz U.E."/>
            <person name="Tapia-Lopez R."/>
            <person name="Eguiarte L.E."/>
            <person name="Souza-Saldivar V."/>
        </authorList>
    </citation>
    <scope>NUCLEOTIDE SEQUENCE [LARGE SCALE GENOMIC DNA]</scope>
    <source>
        <strain evidence="2 3">S14-15</strain>
    </source>
</reference>
<evidence type="ECO:0000259" key="1">
    <source>
        <dbReference type="Pfam" id="PF03572"/>
    </source>
</evidence>
<evidence type="ECO:0000313" key="3">
    <source>
        <dbReference type="Proteomes" id="UP001467674"/>
    </source>
</evidence>
<dbReference type="InterPro" id="IPR005151">
    <property type="entry name" value="Tail-specific_protease"/>
</dbReference>
<sequence length="150" mass="16978">NNLLEEINNNNYEKLVIDLRQNRGGAFKLVDLLIHDLKYKIKLNSEDIVVITGKETLSAGAILAWRLQNELGATIIGEETGGNVNMFGTEGEFIILPNSKIKVKHPYSFRELKEGYNGGVKPDIEITQTYKNYINGIDDCYEYVINILDK</sequence>
<dbReference type="Pfam" id="PF03572">
    <property type="entry name" value="Peptidase_S41"/>
    <property type="match status" value="1"/>
</dbReference>
<dbReference type="Gene3D" id="3.90.226.10">
    <property type="entry name" value="2-enoyl-CoA Hydratase, Chain A, domain 1"/>
    <property type="match status" value="1"/>
</dbReference>
<name>A0ABV1SAY5_BACAB</name>
<gene>
    <name evidence="2" type="ORF">ABQG71_21500</name>
</gene>
<evidence type="ECO:0000313" key="2">
    <source>
        <dbReference type="EMBL" id="MER3123717.1"/>
    </source>
</evidence>